<keyword evidence="3" id="KW-1185">Reference proteome</keyword>
<reference evidence="3" key="1">
    <citation type="journal article" date="2018" name="Gigascience">
        <title>Genome assembly of the Pink Ipe (Handroanthus impetiginosus, Bignoniaceae), a highly valued, ecologically keystone Neotropical timber forest tree.</title>
        <authorList>
            <person name="Silva-Junior O.B."/>
            <person name="Grattapaglia D."/>
            <person name="Novaes E."/>
            <person name="Collevatti R.G."/>
        </authorList>
    </citation>
    <scope>NUCLEOTIDE SEQUENCE [LARGE SCALE GENOMIC DNA]</scope>
    <source>
        <strain evidence="3">cv. UFG-1</strain>
    </source>
</reference>
<evidence type="ECO:0000313" key="2">
    <source>
        <dbReference type="EMBL" id="PIN20636.1"/>
    </source>
</evidence>
<dbReference type="EMBL" id="NKXS01001076">
    <property type="protein sequence ID" value="PIN20636.1"/>
    <property type="molecule type" value="Genomic_DNA"/>
</dbReference>
<dbReference type="Proteomes" id="UP000231279">
    <property type="component" value="Unassembled WGS sequence"/>
</dbReference>
<dbReference type="STRING" id="429701.A0A2G9HSY3"/>
<gene>
    <name evidence="2" type="ORF">CDL12_06668</name>
</gene>
<name>A0A2G9HSY3_9LAMI</name>
<accession>A0A2G9HSY3</accession>
<sequence>MAEEDELNALSDELERIKETLHTNTIQIRQMVEELKGVLPLMKNPGNFGEKIQEIGFRLTEPQGVRRNASDTNIQGSLPNTLQESKEQDPMERFDGQREDGSLPFSLSHTHRLGSVADNIATRQCHMATYGRPEMVDLASIHGNKPAELVTACCDAKTLVLDSVKSMIQQDEETMELRNNSNILVSPEKDPGKDRAIAAAQRLQEHNDADKKPFSRKSIIEFIAWISAQQGNFCSSQPFVYSNKFLKHWEQLLTLENMRGKMVLLAQDPLWSGTLNSKLEEGLSEEEIEMVLLDAMNNVMVGNDVVRGAVNSKDLEYAIQDFKEGMEVYCSKVEPQALTIETSVCNEVAYLYRNVILAEDFDSVKSVAVRTTLFSKHFVTTWPFIDKDDDTLRFICGLTRSPLDLGVLFSYRDFLVLVIVRKRYKDAKVCSSTIIVQRRNLNMHDVWTSRLNFYCCLSYGPSGDLAESIISKVIQDGALEFIKGYHNNQLLIAFVKTEVRDLFCGVIGDFGHELTRSNYEGGLLVLEMAQVYIKQADFVCEMINKVNGDTSYVRLKEKILEICECDCILGSLNCCFKIKKWP</sequence>
<evidence type="ECO:0000313" key="3">
    <source>
        <dbReference type="Proteomes" id="UP000231279"/>
    </source>
</evidence>
<organism evidence="2 3">
    <name type="scientific">Handroanthus impetiginosus</name>
    <dbReference type="NCBI Taxonomy" id="429701"/>
    <lineage>
        <taxon>Eukaryota</taxon>
        <taxon>Viridiplantae</taxon>
        <taxon>Streptophyta</taxon>
        <taxon>Embryophyta</taxon>
        <taxon>Tracheophyta</taxon>
        <taxon>Spermatophyta</taxon>
        <taxon>Magnoliopsida</taxon>
        <taxon>eudicotyledons</taxon>
        <taxon>Gunneridae</taxon>
        <taxon>Pentapetalae</taxon>
        <taxon>asterids</taxon>
        <taxon>lamiids</taxon>
        <taxon>Lamiales</taxon>
        <taxon>Bignoniaceae</taxon>
        <taxon>Crescentiina</taxon>
        <taxon>Tabebuia alliance</taxon>
        <taxon>Handroanthus</taxon>
    </lineage>
</organism>
<proteinExistence type="predicted"/>
<feature type="compositionally biased region" description="Polar residues" evidence="1">
    <location>
        <begin position="70"/>
        <end position="83"/>
    </location>
</feature>
<feature type="region of interest" description="Disordered" evidence="1">
    <location>
        <begin position="64"/>
        <end position="101"/>
    </location>
</feature>
<evidence type="ECO:0000256" key="1">
    <source>
        <dbReference type="SAM" id="MobiDB-lite"/>
    </source>
</evidence>
<dbReference type="AlphaFoldDB" id="A0A2G9HSY3"/>
<comment type="caution">
    <text evidence="2">The sequence shown here is derived from an EMBL/GenBank/DDBJ whole genome shotgun (WGS) entry which is preliminary data.</text>
</comment>
<feature type="compositionally biased region" description="Basic and acidic residues" evidence="1">
    <location>
        <begin position="84"/>
        <end position="101"/>
    </location>
</feature>
<protein>
    <submittedName>
        <fullName evidence="2">Uncharacterized protein</fullName>
    </submittedName>
</protein>